<evidence type="ECO:0000256" key="2">
    <source>
        <dbReference type="SAM" id="Phobius"/>
    </source>
</evidence>
<organism evidence="3 4">
    <name type="scientific">Cellulosimicrobium cellulans</name>
    <name type="common">Arthrobacter luteus</name>
    <dbReference type="NCBI Taxonomy" id="1710"/>
    <lineage>
        <taxon>Bacteria</taxon>
        <taxon>Bacillati</taxon>
        <taxon>Actinomycetota</taxon>
        <taxon>Actinomycetes</taxon>
        <taxon>Micrococcales</taxon>
        <taxon>Promicromonosporaceae</taxon>
        <taxon>Cellulosimicrobium</taxon>
    </lineage>
</organism>
<feature type="transmembrane region" description="Helical" evidence="2">
    <location>
        <begin position="110"/>
        <end position="132"/>
    </location>
</feature>
<dbReference type="KEGG" id="cceu:CBR64_11255"/>
<evidence type="ECO:0000256" key="1">
    <source>
        <dbReference type="SAM" id="MobiDB-lite"/>
    </source>
</evidence>
<sequence>MTGDADPRTRLDGRAPVSRPPRAETYDDDRHDDEGRRMTARRLATIAFRGQFWAAAILPICLVAGSILAGGGLLMAAFTLAAVPLAAFLALGPSLGAWVGKMRGVDDVPLPYALVTVALWVAVLPVGFLTTYGQEFPSYAEAPPGNGLAEELGGVAVTSALLLWPVQLVLALVGVRMRRRPQSGLDRSATAHGAGASG</sequence>
<dbReference type="EMBL" id="CP021383">
    <property type="protein sequence ID" value="ARU51973.1"/>
    <property type="molecule type" value="Genomic_DNA"/>
</dbReference>
<dbReference type="Proteomes" id="UP000196228">
    <property type="component" value="Chromosome"/>
</dbReference>
<proteinExistence type="predicted"/>
<gene>
    <name evidence="3" type="ORF">CBR64_11255</name>
</gene>
<feature type="transmembrane region" description="Helical" evidence="2">
    <location>
        <begin position="152"/>
        <end position="175"/>
    </location>
</feature>
<keyword evidence="2" id="KW-1133">Transmembrane helix</keyword>
<accession>A0A1Y0HXU4</accession>
<keyword evidence="2" id="KW-0472">Membrane</keyword>
<name>A0A1Y0HXU4_CELCE</name>
<feature type="region of interest" description="Disordered" evidence="1">
    <location>
        <begin position="1"/>
        <end position="33"/>
    </location>
</feature>
<feature type="compositionally biased region" description="Basic and acidic residues" evidence="1">
    <location>
        <begin position="1"/>
        <end position="13"/>
    </location>
</feature>
<feature type="transmembrane region" description="Helical" evidence="2">
    <location>
        <begin position="74"/>
        <end position="98"/>
    </location>
</feature>
<feature type="compositionally biased region" description="Basic and acidic residues" evidence="1">
    <location>
        <begin position="21"/>
        <end position="33"/>
    </location>
</feature>
<dbReference type="AlphaFoldDB" id="A0A1Y0HXU4"/>
<reference evidence="3 4" key="1">
    <citation type="submission" date="2017-05" db="EMBL/GenBank/DDBJ databases">
        <authorList>
            <person name="Song R."/>
            <person name="Chenine A.L."/>
            <person name="Ruprecht R.M."/>
        </authorList>
    </citation>
    <scope>NUCLEOTIDE SEQUENCE [LARGE SCALE GENOMIC DNA]</scope>
    <source>
        <strain evidence="3 4">PSBB019</strain>
    </source>
</reference>
<evidence type="ECO:0000313" key="4">
    <source>
        <dbReference type="Proteomes" id="UP000196228"/>
    </source>
</evidence>
<evidence type="ECO:0000313" key="3">
    <source>
        <dbReference type="EMBL" id="ARU51973.1"/>
    </source>
</evidence>
<feature type="transmembrane region" description="Helical" evidence="2">
    <location>
        <begin position="46"/>
        <end position="68"/>
    </location>
</feature>
<protein>
    <submittedName>
        <fullName evidence="3">Uncharacterized protein</fullName>
    </submittedName>
</protein>
<keyword evidence="2" id="KW-0812">Transmembrane</keyword>